<protein>
    <submittedName>
        <fullName evidence="3">Pilus assembly protein</fullName>
    </submittedName>
</protein>
<proteinExistence type="predicted"/>
<keyword evidence="1" id="KW-0812">Transmembrane</keyword>
<keyword evidence="4" id="KW-1185">Reference proteome</keyword>
<dbReference type="RefSeq" id="WP_345714109.1">
    <property type="nucleotide sequence ID" value="NZ_BAABIL010000748.1"/>
</dbReference>
<dbReference type="Pfam" id="PF07811">
    <property type="entry name" value="TadE"/>
    <property type="match status" value="1"/>
</dbReference>
<dbReference type="InterPro" id="IPR012495">
    <property type="entry name" value="TadE-like_dom"/>
</dbReference>
<organism evidence="3 4">
    <name type="scientific">Kineococcus glutinatus</name>
    <dbReference type="NCBI Taxonomy" id="1070872"/>
    <lineage>
        <taxon>Bacteria</taxon>
        <taxon>Bacillati</taxon>
        <taxon>Actinomycetota</taxon>
        <taxon>Actinomycetes</taxon>
        <taxon>Kineosporiales</taxon>
        <taxon>Kineosporiaceae</taxon>
        <taxon>Kineococcus</taxon>
    </lineage>
</organism>
<accession>A0ABP8VH63</accession>
<keyword evidence="1" id="KW-0472">Membrane</keyword>
<gene>
    <name evidence="3" type="ORF">GCM10023225_34570</name>
</gene>
<dbReference type="EMBL" id="BAABIL010000748">
    <property type="protein sequence ID" value="GAA4662253.1"/>
    <property type="molecule type" value="Genomic_DNA"/>
</dbReference>
<evidence type="ECO:0000256" key="1">
    <source>
        <dbReference type="SAM" id="Phobius"/>
    </source>
</evidence>
<keyword evidence="1" id="KW-1133">Transmembrane helix</keyword>
<evidence type="ECO:0000313" key="4">
    <source>
        <dbReference type="Proteomes" id="UP001501195"/>
    </source>
</evidence>
<dbReference type="Proteomes" id="UP001501195">
    <property type="component" value="Unassembled WGS sequence"/>
</dbReference>
<evidence type="ECO:0000313" key="3">
    <source>
        <dbReference type="EMBL" id="GAA4662253.1"/>
    </source>
</evidence>
<evidence type="ECO:0000259" key="2">
    <source>
        <dbReference type="Pfam" id="PF07811"/>
    </source>
</evidence>
<feature type="transmembrane region" description="Helical" evidence="1">
    <location>
        <begin position="15"/>
        <end position="36"/>
    </location>
</feature>
<sequence length="141" mass="14081">MRPPGTGGAGEEGSLSLEFAVAAPALVLLLLFLLAVGRVSGVQGTFDAGVRDAARAATQARSAHDAQQRARAVLLAAVGGASQCGGSLVVEPIAVFEPGRAVTVSARCSYGVADLGLPGMPGTLTVRGSFASPLDPNRGVR</sequence>
<reference evidence="4" key="1">
    <citation type="journal article" date="2019" name="Int. J. Syst. Evol. Microbiol.">
        <title>The Global Catalogue of Microorganisms (GCM) 10K type strain sequencing project: providing services to taxonomists for standard genome sequencing and annotation.</title>
        <authorList>
            <consortium name="The Broad Institute Genomics Platform"/>
            <consortium name="The Broad Institute Genome Sequencing Center for Infectious Disease"/>
            <person name="Wu L."/>
            <person name="Ma J."/>
        </authorList>
    </citation>
    <scope>NUCLEOTIDE SEQUENCE [LARGE SCALE GENOMIC DNA]</scope>
    <source>
        <strain evidence="4">JCM 18126</strain>
    </source>
</reference>
<name>A0ABP8VH63_9ACTN</name>
<comment type="caution">
    <text evidence="3">The sequence shown here is derived from an EMBL/GenBank/DDBJ whole genome shotgun (WGS) entry which is preliminary data.</text>
</comment>
<feature type="domain" description="TadE-like" evidence="2">
    <location>
        <begin position="13"/>
        <end position="55"/>
    </location>
</feature>